<dbReference type="KEGG" id="iho:Igni_0433"/>
<dbReference type="Proteomes" id="UP000000262">
    <property type="component" value="Chromosome"/>
</dbReference>
<dbReference type="eggNOG" id="arCOG09748">
    <property type="taxonomic scope" value="Archaea"/>
</dbReference>
<accession>A8A9L4</accession>
<evidence type="ECO:0000313" key="1">
    <source>
        <dbReference type="EMBL" id="ABU81616.1"/>
    </source>
</evidence>
<dbReference type="RefSeq" id="WP_011998468.1">
    <property type="nucleotide sequence ID" value="NC_009776.1"/>
</dbReference>
<organism evidence="1 2">
    <name type="scientific">Ignicoccus hospitalis (strain KIN4/I / DSM 18386 / JCM 14125)</name>
    <dbReference type="NCBI Taxonomy" id="453591"/>
    <lineage>
        <taxon>Archaea</taxon>
        <taxon>Thermoproteota</taxon>
        <taxon>Thermoprotei</taxon>
        <taxon>Desulfurococcales</taxon>
        <taxon>Desulfurococcaceae</taxon>
        <taxon>Ignicoccus</taxon>
    </lineage>
</organism>
<dbReference type="HOGENOM" id="CLU_1648289_0_0_2"/>
<protein>
    <submittedName>
        <fullName evidence="1">Uncharacterized protein</fullName>
    </submittedName>
</protein>
<dbReference type="AlphaFoldDB" id="A8A9L4"/>
<dbReference type="GeneID" id="5561851"/>
<reference evidence="1 2" key="1">
    <citation type="journal article" date="2008" name="Genome Biol.">
        <title>A genomic analysis of the archaeal system Ignicoccus hospitalis-Nanoarchaeum equitans.</title>
        <authorList>
            <person name="Podar M."/>
            <person name="Anderson I."/>
            <person name="Makarova K.S."/>
            <person name="Elkins J.G."/>
            <person name="Ivanova N."/>
            <person name="Wall M.A."/>
            <person name="Lykidis A."/>
            <person name="Mavromatis K."/>
            <person name="Sun H."/>
            <person name="Hudson M.E."/>
            <person name="Chen W."/>
            <person name="Deciu C."/>
            <person name="Hutchison D."/>
            <person name="Eads J.R."/>
            <person name="Anderson A."/>
            <person name="Fernandes F."/>
            <person name="Szeto E."/>
            <person name="Lapidus A."/>
            <person name="Kyrpides N.C."/>
            <person name="Saier M.H.Jr."/>
            <person name="Richardson P.M."/>
            <person name="Rachel R."/>
            <person name="Huber H."/>
            <person name="Eisen J.A."/>
            <person name="Koonin E.V."/>
            <person name="Keller M."/>
            <person name="Stetter K.O."/>
        </authorList>
    </citation>
    <scope>NUCLEOTIDE SEQUENCE [LARGE SCALE GENOMIC DNA]</scope>
    <source>
        <strain evidence="2">KIN4/I / DSM 18386 / JCM 14125</strain>
    </source>
</reference>
<evidence type="ECO:0000313" key="2">
    <source>
        <dbReference type="Proteomes" id="UP000000262"/>
    </source>
</evidence>
<dbReference type="EMBL" id="CP000816">
    <property type="protein sequence ID" value="ABU81616.1"/>
    <property type="molecule type" value="Genomic_DNA"/>
</dbReference>
<keyword evidence="2" id="KW-1185">Reference proteome</keyword>
<name>A8A9L4_IGNH4</name>
<gene>
    <name evidence="1" type="ordered locus">Igni_0433</name>
</gene>
<sequence length="160" mass="19013">MFKELRDKYLEYLSNTTFSGVRNDVVRSFEWNLLALAYSLRNSEKSEAKEIVKQYPQKYYDLLEIYHKLKAIDRLSEREIIEKIKRKESKIYGIVVEYYPYLNHLLTDDGLWSDPETDTLILTTIRGKLDHILAKYAIQEGWDLLIFELVRALRARSRGS</sequence>
<proteinExistence type="predicted"/>